<feature type="domain" description="C-type lectin" evidence="2">
    <location>
        <begin position="180"/>
        <end position="315"/>
    </location>
</feature>
<dbReference type="PROSITE" id="PS50041">
    <property type="entry name" value="C_TYPE_LECTIN_2"/>
    <property type="match status" value="2"/>
</dbReference>
<dbReference type="Proteomes" id="UP000735302">
    <property type="component" value="Unassembled WGS sequence"/>
</dbReference>
<dbReference type="InterPro" id="IPR016186">
    <property type="entry name" value="C-type_lectin-like/link_sf"/>
</dbReference>
<gene>
    <name evidence="3" type="ORF">PoB_004563500</name>
</gene>
<dbReference type="Pfam" id="PF00059">
    <property type="entry name" value="Lectin_C"/>
    <property type="match status" value="2"/>
</dbReference>
<feature type="domain" description="C-type lectin" evidence="2">
    <location>
        <begin position="53"/>
        <end position="160"/>
    </location>
</feature>
<accession>A0AAV4BHY9</accession>
<evidence type="ECO:0000256" key="1">
    <source>
        <dbReference type="ARBA" id="ARBA00023157"/>
    </source>
</evidence>
<protein>
    <submittedName>
        <fullName evidence="3">C-type mannose receptor 2</fullName>
    </submittedName>
</protein>
<dbReference type="PROSITE" id="PS00615">
    <property type="entry name" value="C_TYPE_LECTIN_1"/>
    <property type="match status" value="1"/>
</dbReference>
<dbReference type="InterPro" id="IPR018378">
    <property type="entry name" value="C-type_lectin_CS"/>
</dbReference>
<dbReference type="AlphaFoldDB" id="A0AAV4BHY9"/>
<dbReference type="SUPFAM" id="SSF56436">
    <property type="entry name" value="C-type lectin-like"/>
    <property type="match status" value="2"/>
</dbReference>
<keyword evidence="3" id="KW-0675">Receptor</keyword>
<comment type="caution">
    <text evidence="3">The sequence shown here is derived from an EMBL/GenBank/DDBJ whole genome shotgun (WGS) entry which is preliminary data.</text>
</comment>
<proteinExistence type="predicted"/>
<dbReference type="Gene3D" id="3.10.100.10">
    <property type="entry name" value="Mannose-Binding Protein A, subunit A"/>
    <property type="match status" value="2"/>
</dbReference>
<dbReference type="EMBL" id="BLXT01005015">
    <property type="protein sequence ID" value="GFO19130.1"/>
    <property type="molecule type" value="Genomic_DNA"/>
</dbReference>
<dbReference type="InterPro" id="IPR016187">
    <property type="entry name" value="CTDL_fold"/>
</dbReference>
<dbReference type="InterPro" id="IPR050111">
    <property type="entry name" value="C-type_lectin/snaclec_domain"/>
</dbReference>
<evidence type="ECO:0000313" key="3">
    <source>
        <dbReference type="EMBL" id="GFO19130.1"/>
    </source>
</evidence>
<keyword evidence="4" id="KW-1185">Reference proteome</keyword>
<reference evidence="3 4" key="1">
    <citation type="journal article" date="2021" name="Elife">
        <title>Chloroplast acquisition without the gene transfer in kleptoplastic sea slugs, Plakobranchus ocellatus.</title>
        <authorList>
            <person name="Maeda T."/>
            <person name="Takahashi S."/>
            <person name="Yoshida T."/>
            <person name="Shimamura S."/>
            <person name="Takaki Y."/>
            <person name="Nagai Y."/>
            <person name="Toyoda A."/>
            <person name="Suzuki Y."/>
            <person name="Arimoto A."/>
            <person name="Ishii H."/>
            <person name="Satoh N."/>
            <person name="Nishiyama T."/>
            <person name="Hasebe M."/>
            <person name="Maruyama T."/>
            <person name="Minagawa J."/>
            <person name="Obokata J."/>
            <person name="Shigenobu S."/>
        </authorList>
    </citation>
    <scope>NUCLEOTIDE SEQUENCE [LARGE SCALE GENOMIC DNA]</scope>
</reference>
<evidence type="ECO:0000259" key="2">
    <source>
        <dbReference type="PROSITE" id="PS50041"/>
    </source>
</evidence>
<sequence length="327" mass="36788">MKVSFDAKTKTEAFSLNQKKMLQPLVFVVAIAFVTVTADRIDEFMCPKGWRYFKYSCYYIGDVGVDFSDAEMSCIDLDSELAAISSKEEHNYIKSIVQDTGAKGVWFGLALKYGDWEYVHDWRFPLTFLNWAKNEPDTSSGAGCGALYKPLGWAWKAERCGTSTGMTYVCEKRAFLHACASRTCFKLLDYRKSYANAKADCKGRGGSLASIRSEEEINAVKDTVFSSRFLSSPDGWKVGRSDIWLAGSDSGSEGVWYWDIEGQRQKISDGFSNWMDNEPNNAGPSGRDENCMIMRPGSWEWNDIMCDSSTYFLCELSEQVLIAITDS</sequence>
<keyword evidence="1" id="KW-1015">Disulfide bond</keyword>
<name>A0AAV4BHY9_9GAST</name>
<dbReference type="InterPro" id="IPR001304">
    <property type="entry name" value="C-type_lectin-like"/>
</dbReference>
<dbReference type="SMART" id="SM00034">
    <property type="entry name" value="CLECT"/>
    <property type="match status" value="2"/>
</dbReference>
<dbReference type="CDD" id="cd00037">
    <property type="entry name" value="CLECT"/>
    <property type="match status" value="2"/>
</dbReference>
<dbReference type="PANTHER" id="PTHR22803">
    <property type="entry name" value="MANNOSE, PHOSPHOLIPASE, LECTIN RECEPTOR RELATED"/>
    <property type="match status" value="1"/>
</dbReference>
<evidence type="ECO:0000313" key="4">
    <source>
        <dbReference type="Proteomes" id="UP000735302"/>
    </source>
</evidence>
<organism evidence="3 4">
    <name type="scientific">Plakobranchus ocellatus</name>
    <dbReference type="NCBI Taxonomy" id="259542"/>
    <lineage>
        <taxon>Eukaryota</taxon>
        <taxon>Metazoa</taxon>
        <taxon>Spiralia</taxon>
        <taxon>Lophotrochozoa</taxon>
        <taxon>Mollusca</taxon>
        <taxon>Gastropoda</taxon>
        <taxon>Heterobranchia</taxon>
        <taxon>Euthyneura</taxon>
        <taxon>Panpulmonata</taxon>
        <taxon>Sacoglossa</taxon>
        <taxon>Placobranchoidea</taxon>
        <taxon>Plakobranchidae</taxon>
        <taxon>Plakobranchus</taxon>
    </lineage>
</organism>